<proteinExistence type="predicted"/>
<evidence type="ECO:0000256" key="1">
    <source>
        <dbReference type="SAM" id="MobiDB-lite"/>
    </source>
</evidence>
<evidence type="ECO:0000313" key="3">
    <source>
        <dbReference type="Proteomes" id="UP000789901"/>
    </source>
</evidence>
<reference evidence="2 3" key="1">
    <citation type="submission" date="2021-06" db="EMBL/GenBank/DDBJ databases">
        <authorList>
            <person name="Kallberg Y."/>
            <person name="Tangrot J."/>
            <person name="Rosling A."/>
        </authorList>
    </citation>
    <scope>NUCLEOTIDE SEQUENCE [LARGE SCALE GENOMIC DNA]</scope>
    <source>
        <strain evidence="2 3">120-4 pot B 10/14</strain>
    </source>
</reference>
<name>A0ABN7UTR8_GIGMA</name>
<feature type="region of interest" description="Disordered" evidence="1">
    <location>
        <begin position="54"/>
        <end position="79"/>
    </location>
</feature>
<dbReference type="Proteomes" id="UP000789901">
    <property type="component" value="Unassembled WGS sequence"/>
</dbReference>
<organism evidence="2 3">
    <name type="scientific">Gigaspora margarita</name>
    <dbReference type="NCBI Taxonomy" id="4874"/>
    <lineage>
        <taxon>Eukaryota</taxon>
        <taxon>Fungi</taxon>
        <taxon>Fungi incertae sedis</taxon>
        <taxon>Mucoromycota</taxon>
        <taxon>Glomeromycotina</taxon>
        <taxon>Glomeromycetes</taxon>
        <taxon>Diversisporales</taxon>
        <taxon>Gigasporaceae</taxon>
        <taxon>Gigaspora</taxon>
    </lineage>
</organism>
<keyword evidence="3" id="KW-1185">Reference proteome</keyword>
<gene>
    <name evidence="2" type="ORF">GMARGA_LOCUS10581</name>
</gene>
<comment type="caution">
    <text evidence="2">The sequence shown here is derived from an EMBL/GenBank/DDBJ whole genome shotgun (WGS) entry which is preliminary data.</text>
</comment>
<evidence type="ECO:0000313" key="2">
    <source>
        <dbReference type="EMBL" id="CAG8673887.1"/>
    </source>
</evidence>
<dbReference type="EMBL" id="CAJVQB010005952">
    <property type="protein sequence ID" value="CAG8673887.1"/>
    <property type="molecule type" value="Genomic_DNA"/>
</dbReference>
<sequence length="79" mass="8707">MPRPHTSLQQVTTPALNTDVSISHKRARNISLIITIANNPTETNSQLIAIQTSTTPDTTNNTSLLDSSVPMDTNEHFYE</sequence>
<protein>
    <submittedName>
        <fullName evidence="2">26533_t:CDS:1</fullName>
    </submittedName>
</protein>
<accession>A0ABN7UTR8</accession>
<feature type="compositionally biased region" description="Low complexity" evidence="1">
    <location>
        <begin position="54"/>
        <end position="66"/>
    </location>
</feature>